<dbReference type="AlphaFoldDB" id="A0A077P6Q5"/>
<reference evidence="1" key="1">
    <citation type="submission" date="2013-07" db="EMBL/GenBank/DDBJ databases">
        <title>Sub-species coevolution in mutualistic symbiosis.</title>
        <authorList>
            <person name="Murfin K."/>
            <person name="Klassen J."/>
            <person name="Lee M."/>
            <person name="Forst S."/>
            <person name="Stock P."/>
            <person name="Goodrich-Blair H."/>
        </authorList>
    </citation>
    <scope>NUCLEOTIDE SEQUENCE [LARGE SCALE GENOMIC DNA]</scope>
    <source>
        <strain evidence="1">Oregonense</strain>
    </source>
</reference>
<gene>
    <name evidence="1" type="ORF">XBO1_2220004</name>
</gene>
<dbReference type="HOGENOM" id="CLU_1795736_0_0_6"/>
<dbReference type="Proteomes" id="UP000028483">
    <property type="component" value="Unassembled WGS sequence"/>
</dbReference>
<name>A0A077P6Q5_XENBV</name>
<comment type="caution">
    <text evidence="1">The sequence shown here is derived from an EMBL/GenBank/DDBJ whole genome shotgun (WGS) entry which is preliminary data.</text>
</comment>
<evidence type="ECO:0000313" key="2">
    <source>
        <dbReference type="Proteomes" id="UP000028483"/>
    </source>
</evidence>
<proteinExistence type="predicted"/>
<evidence type="ECO:0000313" key="1">
    <source>
        <dbReference type="EMBL" id="CDH06218.1"/>
    </source>
</evidence>
<accession>A0A077P6Q5</accession>
<protein>
    <submittedName>
        <fullName evidence="1">Uncharacterized protein</fullName>
    </submittedName>
</protein>
<dbReference type="EMBL" id="CBSX010000138">
    <property type="protein sequence ID" value="CDH06218.1"/>
    <property type="molecule type" value="Genomic_DNA"/>
</dbReference>
<organism evidence="1 2">
    <name type="scientific">Xenorhabdus bovienii str. oregonense</name>
    <dbReference type="NCBI Taxonomy" id="1398202"/>
    <lineage>
        <taxon>Bacteria</taxon>
        <taxon>Pseudomonadati</taxon>
        <taxon>Pseudomonadota</taxon>
        <taxon>Gammaproteobacteria</taxon>
        <taxon>Enterobacterales</taxon>
        <taxon>Morganellaceae</taxon>
        <taxon>Xenorhabdus</taxon>
    </lineage>
</organism>
<sequence>MRSFARWFKASTASSLSFNSTRRSPLTLSLRNWLRLLILSCSSLDSGFVFGRPGLRSSANKSSVVRSVCSFAINSIVKGVANSIAGNDTLAGREPLLVDGGDGWQEERDRGEWVISGYAFNYLLSKYIMMFFCDLRSIFFLLTV</sequence>